<name>A0A3B0QYD3_9ZZZZ</name>
<dbReference type="Pfam" id="PF03349">
    <property type="entry name" value="Toluene_X"/>
    <property type="match status" value="1"/>
</dbReference>
<keyword evidence="2" id="KW-1134">Transmembrane beta strand</keyword>
<dbReference type="SUPFAM" id="SSF56935">
    <property type="entry name" value="Porins"/>
    <property type="match status" value="1"/>
</dbReference>
<reference evidence="7" key="1">
    <citation type="submission" date="2018-06" db="EMBL/GenBank/DDBJ databases">
        <authorList>
            <person name="Zhirakovskaya E."/>
        </authorList>
    </citation>
    <scope>NUCLEOTIDE SEQUENCE</scope>
</reference>
<dbReference type="PANTHER" id="PTHR35093:SF8">
    <property type="entry name" value="OUTER MEMBRANE PROTEIN NMB0088-RELATED"/>
    <property type="match status" value="1"/>
</dbReference>
<comment type="subcellular location">
    <subcellularLocation>
        <location evidence="1">Cell outer membrane</location>
        <topology evidence="1">Multi-pass membrane protein</topology>
    </subcellularLocation>
</comment>
<dbReference type="GO" id="GO:0009279">
    <property type="term" value="C:cell outer membrane"/>
    <property type="evidence" value="ECO:0007669"/>
    <property type="project" value="UniProtKB-SubCell"/>
</dbReference>
<keyword evidence="6" id="KW-0998">Cell outer membrane</keyword>
<keyword evidence="3" id="KW-0812">Transmembrane</keyword>
<keyword evidence="5" id="KW-0472">Membrane</keyword>
<dbReference type="GO" id="GO:0015483">
    <property type="term" value="F:long-chain fatty acid transporting porin activity"/>
    <property type="evidence" value="ECO:0007669"/>
    <property type="project" value="TreeGrafter"/>
</dbReference>
<dbReference type="PANTHER" id="PTHR35093">
    <property type="entry name" value="OUTER MEMBRANE PROTEIN NMB0088-RELATED"/>
    <property type="match status" value="1"/>
</dbReference>
<evidence type="ECO:0000256" key="1">
    <source>
        <dbReference type="ARBA" id="ARBA00004571"/>
    </source>
</evidence>
<sequence length="408" mass="42962">MQMKTTFKTALYSALVGATALVGVAGTAAAGGFAVREQSTEGQGASFAGIAAGGSDLSSMFFNPATITLFEGMQSEGNASLILPYSKAKNGAGSPGGASSGNIGKIALVPSNYASYQVNDKLFIGFMGNSPFGLVTKGNSTWAGSPHGIESDLFMIQAGPTVGYKINDMISIGAAVRGVYSRVKLTQNAGAGGIAKLKGNDWGVNFSVGVLFSPTESTRIGIGYNSETRLKFTGTQTVSLVPALNARISAKLTTPGTLTVGLRQKISENFTALLGFEWADWSKMKNLTAINRNTGAVESFVDFSWKDSFFYSIGGEYNLSEDTTLRAGFAFEDSPVPDATRSVRIPDANRYWLSVGASHKINEKFRVSVGFTHIIVDDGEVNLGGANPLTATFKQNVNIIAISGTYKM</sequence>
<evidence type="ECO:0000256" key="6">
    <source>
        <dbReference type="ARBA" id="ARBA00023237"/>
    </source>
</evidence>
<dbReference type="Gene3D" id="2.40.160.60">
    <property type="entry name" value="Outer membrane protein transport protein (OMPP1/FadL/TodX)"/>
    <property type="match status" value="1"/>
</dbReference>
<evidence type="ECO:0000256" key="5">
    <source>
        <dbReference type="ARBA" id="ARBA00023136"/>
    </source>
</evidence>
<dbReference type="InterPro" id="IPR005017">
    <property type="entry name" value="OMPP1/FadL/TodX"/>
</dbReference>
<dbReference type="EMBL" id="UOEC01000003">
    <property type="protein sequence ID" value="VAV86434.1"/>
    <property type="molecule type" value="Genomic_DNA"/>
</dbReference>
<gene>
    <name evidence="7" type="ORF">MNBD_ALPHA08-2127</name>
</gene>
<protein>
    <submittedName>
        <fullName evidence="7">Long-chain fatty acid transport protein</fullName>
    </submittedName>
</protein>
<proteinExistence type="predicted"/>
<evidence type="ECO:0000256" key="2">
    <source>
        <dbReference type="ARBA" id="ARBA00022452"/>
    </source>
</evidence>
<accession>A0A3B0QYD3</accession>
<evidence type="ECO:0000256" key="3">
    <source>
        <dbReference type="ARBA" id="ARBA00022692"/>
    </source>
</evidence>
<keyword evidence="4" id="KW-0732">Signal</keyword>
<evidence type="ECO:0000256" key="4">
    <source>
        <dbReference type="ARBA" id="ARBA00022729"/>
    </source>
</evidence>
<organism evidence="7">
    <name type="scientific">hydrothermal vent metagenome</name>
    <dbReference type="NCBI Taxonomy" id="652676"/>
    <lineage>
        <taxon>unclassified sequences</taxon>
        <taxon>metagenomes</taxon>
        <taxon>ecological metagenomes</taxon>
    </lineage>
</organism>
<evidence type="ECO:0000313" key="7">
    <source>
        <dbReference type="EMBL" id="VAV86434.1"/>
    </source>
</evidence>
<dbReference type="AlphaFoldDB" id="A0A3B0QYD3"/>